<dbReference type="InterPro" id="IPR004559">
    <property type="entry name" value="HemW-like"/>
</dbReference>
<dbReference type="Gene3D" id="3.20.20.70">
    <property type="entry name" value="Aldolase class I"/>
    <property type="match status" value="1"/>
</dbReference>
<protein>
    <recommendedName>
        <fullName evidence="2 9">Heme chaperone HemW</fullName>
    </recommendedName>
</protein>
<keyword evidence="12" id="KW-1185">Reference proteome</keyword>
<evidence type="ECO:0000256" key="9">
    <source>
        <dbReference type="RuleBase" id="RU364116"/>
    </source>
</evidence>
<dbReference type="SFLD" id="SFLDF00562">
    <property type="entry name" value="HemN-like__clustered_with_heat"/>
    <property type="match status" value="1"/>
</dbReference>
<dbReference type="GO" id="GO:0004109">
    <property type="term" value="F:coproporphyrinogen oxidase activity"/>
    <property type="evidence" value="ECO:0007669"/>
    <property type="project" value="InterPro"/>
</dbReference>
<dbReference type="InterPro" id="IPR058240">
    <property type="entry name" value="rSAM_sf"/>
</dbReference>
<dbReference type="InterPro" id="IPR034505">
    <property type="entry name" value="Coproporphyrinogen-III_oxidase"/>
</dbReference>
<dbReference type="SFLD" id="SFLDG01082">
    <property type="entry name" value="B12-binding_domain_containing"/>
    <property type="match status" value="1"/>
</dbReference>
<keyword evidence="8 9" id="KW-0143">Chaperone</keyword>
<dbReference type="PANTHER" id="PTHR13932">
    <property type="entry name" value="COPROPORPHYRINIGEN III OXIDASE"/>
    <property type="match status" value="1"/>
</dbReference>
<keyword evidence="6 9" id="KW-0408">Iron</keyword>
<comment type="function">
    <text evidence="9">Probably acts as a heme chaperone, transferring heme to an unknown acceptor. Binds one molecule of heme per monomer, possibly covalently. Binds 1 [4Fe-4S] cluster. The cluster is coordinated with 3 cysteines and an exchangeable S-adenosyl-L-methionine.</text>
</comment>
<reference evidence="11 12" key="1">
    <citation type="submission" date="2016-10" db="EMBL/GenBank/DDBJ databases">
        <authorList>
            <person name="de Groot N.N."/>
        </authorList>
    </citation>
    <scope>NUCLEOTIDE SEQUENCE [LARGE SCALE GENOMIC DNA]</scope>
    <source>
        <strain evidence="12">P4B,CCM 7963,CECT 7998,DSM 25260,IBRC-M 10614,KCTC 13821</strain>
    </source>
</reference>
<dbReference type="Pfam" id="PF04055">
    <property type="entry name" value="Radical_SAM"/>
    <property type="match status" value="1"/>
</dbReference>
<dbReference type="InterPro" id="IPR006638">
    <property type="entry name" value="Elp3/MiaA/NifB-like_rSAM"/>
</dbReference>
<dbReference type="Proteomes" id="UP000199017">
    <property type="component" value="Unassembled WGS sequence"/>
</dbReference>
<evidence type="ECO:0000256" key="7">
    <source>
        <dbReference type="ARBA" id="ARBA00023014"/>
    </source>
</evidence>
<keyword evidence="3 9" id="KW-0349">Heme</keyword>
<dbReference type="SMART" id="SM00729">
    <property type="entry name" value="Elp3"/>
    <property type="match status" value="1"/>
</dbReference>
<comment type="similarity">
    <text evidence="1">Belongs to the anaerobic coproporphyrinogen-III oxidase family. HemW subfamily.</text>
</comment>
<proteinExistence type="inferred from homology"/>
<dbReference type="EMBL" id="FNDU01000013">
    <property type="protein sequence ID" value="SDI85302.1"/>
    <property type="molecule type" value="Genomic_DNA"/>
</dbReference>
<dbReference type="GO" id="GO:0046872">
    <property type="term" value="F:metal ion binding"/>
    <property type="evidence" value="ECO:0007669"/>
    <property type="project" value="UniProtKB-UniRule"/>
</dbReference>
<dbReference type="GO" id="GO:0005737">
    <property type="term" value="C:cytoplasm"/>
    <property type="evidence" value="ECO:0007669"/>
    <property type="project" value="UniProtKB-SubCell"/>
</dbReference>
<dbReference type="PROSITE" id="PS51918">
    <property type="entry name" value="RADICAL_SAM"/>
    <property type="match status" value="1"/>
</dbReference>
<dbReference type="CDD" id="cd01335">
    <property type="entry name" value="Radical_SAM"/>
    <property type="match status" value="1"/>
</dbReference>
<keyword evidence="9" id="KW-0004">4Fe-4S</keyword>
<gene>
    <name evidence="11" type="ORF">SAMN05216352_11341</name>
</gene>
<dbReference type="AlphaFoldDB" id="A0A1G8NYG8"/>
<evidence type="ECO:0000256" key="2">
    <source>
        <dbReference type="ARBA" id="ARBA00017228"/>
    </source>
</evidence>
<dbReference type="OrthoDB" id="9808022at2"/>
<dbReference type="STRING" id="930129.SAMN05216352_11341"/>
<feature type="domain" description="Radical SAM core" evidence="10">
    <location>
        <begin position="1"/>
        <end position="235"/>
    </location>
</feature>
<name>A0A1G8NYG8_9BACI</name>
<comment type="subcellular location">
    <subcellularLocation>
        <location evidence="9">Cytoplasm</location>
    </subcellularLocation>
</comment>
<keyword evidence="5 9" id="KW-0479">Metal-binding</keyword>
<dbReference type="SFLD" id="SFLDS00029">
    <property type="entry name" value="Radical_SAM"/>
    <property type="match status" value="1"/>
</dbReference>
<dbReference type="InterPro" id="IPR013785">
    <property type="entry name" value="Aldolase_TIM"/>
</dbReference>
<sequence length="380" mass="43442">MAPSAIYVHIPFCKQICFYCDFNKFYLENQPVNDYVDALGKEIRDAFSINQAQSISSVYIGGGTPTALNNDELEKVILDIKSNAPLLDNELEFTVEVNPGEAGLDKLKLMKSLGVNRLSIGVQSFDNSLLKKIGRSHSVKEALKTIELARKAGFENISIDLMFGLPGQTIQMWQETITTMLELNIPHVSAYSLKIEEKTMFYNWYRQGKLQAIPEDKEAQMYEELVSRLHAYGYETYEISNFAQKGFESRHNQVYWENKEYFGFGAGAHGYVNGHRYANIGPLTHYIKALQQGESVVKETHEVTTQEMMEEEMFMGLRMKKGVKEEIFKKKYGSSYLDVFQEAIQDLQHKELLKDTGGSLHLTKKGRLLGNEVFERFLLE</sequence>
<dbReference type="SFLD" id="SFLDF00288">
    <property type="entry name" value="HemN-like__clustered_with_nucl"/>
    <property type="match status" value="1"/>
</dbReference>
<keyword evidence="7 9" id="KW-0411">Iron-sulfur</keyword>
<evidence type="ECO:0000256" key="1">
    <source>
        <dbReference type="ARBA" id="ARBA00006100"/>
    </source>
</evidence>
<dbReference type="Pfam" id="PF06969">
    <property type="entry name" value="HemN_C"/>
    <property type="match status" value="1"/>
</dbReference>
<dbReference type="GO" id="GO:0006779">
    <property type="term" value="P:porphyrin-containing compound biosynthetic process"/>
    <property type="evidence" value="ECO:0007669"/>
    <property type="project" value="InterPro"/>
</dbReference>
<dbReference type="GO" id="GO:0051539">
    <property type="term" value="F:4 iron, 4 sulfur cluster binding"/>
    <property type="evidence" value="ECO:0007669"/>
    <property type="project" value="UniProtKB-UniRule"/>
</dbReference>
<dbReference type="RefSeq" id="WP_091587142.1">
    <property type="nucleotide sequence ID" value="NZ_FNDU01000013.1"/>
</dbReference>
<evidence type="ECO:0000313" key="11">
    <source>
        <dbReference type="EMBL" id="SDI85302.1"/>
    </source>
</evidence>
<evidence type="ECO:0000256" key="6">
    <source>
        <dbReference type="ARBA" id="ARBA00023004"/>
    </source>
</evidence>
<dbReference type="NCBIfam" id="TIGR00539">
    <property type="entry name" value="hemN_rel"/>
    <property type="match status" value="1"/>
</dbReference>
<evidence type="ECO:0000256" key="5">
    <source>
        <dbReference type="ARBA" id="ARBA00022723"/>
    </source>
</evidence>
<keyword evidence="4 9" id="KW-0949">S-adenosyl-L-methionine</keyword>
<evidence type="ECO:0000256" key="3">
    <source>
        <dbReference type="ARBA" id="ARBA00022617"/>
    </source>
</evidence>
<dbReference type="InterPro" id="IPR010723">
    <property type="entry name" value="HemN_C"/>
</dbReference>
<keyword evidence="9" id="KW-0963">Cytoplasm</keyword>
<evidence type="ECO:0000259" key="10">
    <source>
        <dbReference type="PROSITE" id="PS51918"/>
    </source>
</evidence>
<accession>A0A1G8NYG8</accession>
<dbReference type="SUPFAM" id="SSF102114">
    <property type="entry name" value="Radical SAM enzymes"/>
    <property type="match status" value="1"/>
</dbReference>
<dbReference type="InterPro" id="IPR007197">
    <property type="entry name" value="rSAM"/>
</dbReference>
<evidence type="ECO:0000313" key="12">
    <source>
        <dbReference type="Proteomes" id="UP000199017"/>
    </source>
</evidence>
<evidence type="ECO:0000256" key="4">
    <source>
        <dbReference type="ARBA" id="ARBA00022691"/>
    </source>
</evidence>
<dbReference type="PANTHER" id="PTHR13932:SF5">
    <property type="entry name" value="RADICAL S-ADENOSYL METHIONINE DOMAIN-CONTAINING PROTEIN 1, MITOCHONDRIAL"/>
    <property type="match status" value="1"/>
</dbReference>
<dbReference type="SFLD" id="SFLDG01065">
    <property type="entry name" value="anaerobic_coproporphyrinogen-I"/>
    <property type="match status" value="1"/>
</dbReference>
<evidence type="ECO:0000256" key="8">
    <source>
        <dbReference type="ARBA" id="ARBA00023186"/>
    </source>
</evidence>
<organism evidence="11 12">
    <name type="scientific">Alteribacillus bidgolensis</name>
    <dbReference type="NCBI Taxonomy" id="930129"/>
    <lineage>
        <taxon>Bacteria</taxon>
        <taxon>Bacillati</taxon>
        <taxon>Bacillota</taxon>
        <taxon>Bacilli</taxon>
        <taxon>Bacillales</taxon>
        <taxon>Bacillaceae</taxon>
        <taxon>Alteribacillus</taxon>
    </lineage>
</organism>